<dbReference type="InterPro" id="IPR006680">
    <property type="entry name" value="Amidohydro-rel"/>
</dbReference>
<evidence type="ECO:0000313" key="4">
    <source>
        <dbReference type="Proteomes" id="UP000254343"/>
    </source>
</evidence>
<dbReference type="SUPFAM" id="SSF51556">
    <property type="entry name" value="Metallo-dependent hydrolases"/>
    <property type="match status" value="1"/>
</dbReference>
<dbReference type="OrthoDB" id="149172at2"/>
<reference evidence="3 4" key="1">
    <citation type="submission" date="2018-06" db="EMBL/GenBank/DDBJ databases">
        <authorList>
            <consortium name="Pathogen Informatics"/>
            <person name="Doyle S."/>
        </authorList>
    </citation>
    <scope>NUCLEOTIDE SEQUENCE [LARGE SCALE GENOMIC DNA]</scope>
    <source>
        <strain evidence="3 4">NCTC12722</strain>
    </source>
</reference>
<keyword evidence="3" id="KW-0378">Hydrolase</keyword>
<dbReference type="Gene3D" id="3.20.20.140">
    <property type="entry name" value="Metal-dependent hydrolases"/>
    <property type="match status" value="1"/>
</dbReference>
<evidence type="ECO:0000259" key="2">
    <source>
        <dbReference type="Pfam" id="PF04909"/>
    </source>
</evidence>
<dbReference type="InterPro" id="IPR032465">
    <property type="entry name" value="ACMSD"/>
</dbReference>
<dbReference type="GO" id="GO:0016787">
    <property type="term" value="F:hydrolase activity"/>
    <property type="evidence" value="ECO:0007669"/>
    <property type="project" value="UniProtKB-KW"/>
</dbReference>
<dbReference type="Proteomes" id="UP000254343">
    <property type="component" value="Unassembled WGS sequence"/>
</dbReference>
<evidence type="ECO:0000256" key="1">
    <source>
        <dbReference type="ARBA" id="ARBA00023239"/>
    </source>
</evidence>
<proteinExistence type="predicted"/>
<dbReference type="AlphaFoldDB" id="A0A380WF65"/>
<dbReference type="PANTHER" id="PTHR21240">
    <property type="entry name" value="2-AMINO-3-CARBOXYLMUCONATE-6-SEMIALDEHYDE DECARBOXYLASE"/>
    <property type="match status" value="1"/>
</dbReference>
<name>A0A380WF65_AFIFE</name>
<gene>
    <name evidence="3" type="ORF">NCTC12722_03987</name>
</gene>
<dbReference type="InterPro" id="IPR032466">
    <property type="entry name" value="Metal_Hydrolase"/>
</dbReference>
<evidence type="ECO:0000313" key="3">
    <source>
        <dbReference type="EMBL" id="SUU86755.1"/>
    </source>
</evidence>
<dbReference type="GO" id="GO:0016831">
    <property type="term" value="F:carboxy-lyase activity"/>
    <property type="evidence" value="ECO:0007669"/>
    <property type="project" value="InterPro"/>
</dbReference>
<accession>A0A380WF65</accession>
<protein>
    <submittedName>
        <fullName evidence="3">Predicted metal-dependent hydrolase of the TIM-barrel fold</fullName>
    </submittedName>
</protein>
<dbReference type="Pfam" id="PF04909">
    <property type="entry name" value="Amidohydro_2"/>
    <property type="match status" value="1"/>
</dbReference>
<organism evidence="3 4">
    <name type="scientific">Afipia felis</name>
    <name type="common">Cat scratch disease bacillus</name>
    <dbReference type="NCBI Taxonomy" id="1035"/>
    <lineage>
        <taxon>Bacteria</taxon>
        <taxon>Pseudomonadati</taxon>
        <taxon>Pseudomonadota</taxon>
        <taxon>Alphaproteobacteria</taxon>
        <taxon>Hyphomicrobiales</taxon>
        <taxon>Nitrobacteraceae</taxon>
        <taxon>Afipia</taxon>
    </lineage>
</organism>
<keyword evidence="1" id="KW-0456">Lyase</keyword>
<sequence length="304" mass="33514">MAKKTVRTSKNTPVVDMRNRPTFLHPFFGAEPGTPSYDVVRWLNRRVGSRDIDHFTREHDPAGFVKEMDHAGITVAIMVARSVPGVRVSNKDLSAVAKTNNQRLIAIASVDPIELGREAALAEARHAIKDLGMKGLNLDAGFYKKALKADDEILMPFYELCQELGVPAFVMSGPTTPDLSFNDPLAVDHVAKTFPKLPIICCHGFYPNVSAMVTVAFRNENVYVSPDMYTFCPGGSLYVEAANGFMRDQFLFGSSYPFRPMKQGLEDFGNLGLNPEAYEAATFRTANRLLNLGLQDVAMESAAE</sequence>
<feature type="domain" description="Amidohydrolase-related" evidence="2">
    <location>
        <begin position="59"/>
        <end position="291"/>
    </location>
</feature>
<dbReference type="RefSeq" id="WP_002717578.1">
    <property type="nucleotide sequence ID" value="NZ_UFSI01000001.1"/>
</dbReference>
<dbReference type="EMBL" id="UIGB01000001">
    <property type="protein sequence ID" value="SUU86755.1"/>
    <property type="molecule type" value="Genomic_DNA"/>
</dbReference>